<evidence type="ECO:0000313" key="1">
    <source>
        <dbReference type="EMBL" id="SHI94338.1"/>
    </source>
</evidence>
<accession>A0A1M6F9D2</accession>
<evidence type="ECO:0000313" key="2">
    <source>
        <dbReference type="Proteomes" id="UP000184442"/>
    </source>
</evidence>
<dbReference type="EMBL" id="FQZS01000011">
    <property type="protein sequence ID" value="SHI94338.1"/>
    <property type="molecule type" value="Genomic_DNA"/>
</dbReference>
<name>A0A1M6F9D2_9FIRM</name>
<gene>
    <name evidence="1" type="ORF">SAMN02745176_01890</name>
</gene>
<dbReference type="Proteomes" id="UP000184442">
    <property type="component" value="Unassembled WGS sequence"/>
</dbReference>
<sequence length="66" mass="7956">MDNSKICDNCCKCIEEDADYIGIDIDDIITEEEWYEFKEDEEGIEDYIDNWKYDEPYSVDLENKKN</sequence>
<dbReference type="RefSeq" id="WP_073025955.1">
    <property type="nucleotide sequence ID" value="NZ_FQZS01000011.1"/>
</dbReference>
<organism evidence="1 2">
    <name type="scientific">Lutispora thermophila DSM 19022</name>
    <dbReference type="NCBI Taxonomy" id="1122184"/>
    <lineage>
        <taxon>Bacteria</taxon>
        <taxon>Bacillati</taxon>
        <taxon>Bacillota</taxon>
        <taxon>Clostridia</taxon>
        <taxon>Lutisporales</taxon>
        <taxon>Lutisporaceae</taxon>
        <taxon>Lutispora</taxon>
    </lineage>
</organism>
<proteinExistence type="predicted"/>
<keyword evidence="2" id="KW-1185">Reference proteome</keyword>
<reference evidence="1 2" key="1">
    <citation type="submission" date="2016-11" db="EMBL/GenBank/DDBJ databases">
        <authorList>
            <person name="Jaros S."/>
            <person name="Januszkiewicz K."/>
            <person name="Wedrychowicz H."/>
        </authorList>
    </citation>
    <scope>NUCLEOTIDE SEQUENCE [LARGE SCALE GENOMIC DNA]</scope>
    <source>
        <strain evidence="1 2">DSM 19022</strain>
    </source>
</reference>
<protein>
    <submittedName>
        <fullName evidence="1">Uncharacterized protein</fullName>
    </submittedName>
</protein>
<dbReference type="AlphaFoldDB" id="A0A1M6F9D2"/>